<keyword evidence="1" id="KW-1133">Transmembrane helix</keyword>
<feature type="transmembrane region" description="Helical" evidence="1">
    <location>
        <begin position="300"/>
        <end position="327"/>
    </location>
</feature>
<protein>
    <submittedName>
        <fullName evidence="2">Uncharacterized protein</fullName>
    </submittedName>
</protein>
<dbReference type="EMBL" id="EF085960">
    <property type="protein sequence ID" value="ABK25256.1"/>
    <property type="molecule type" value="mRNA"/>
</dbReference>
<keyword evidence="1" id="KW-0472">Membrane</keyword>
<evidence type="ECO:0000313" key="2">
    <source>
        <dbReference type="EMBL" id="ABK25256.1"/>
    </source>
</evidence>
<dbReference type="AlphaFoldDB" id="A9NX95"/>
<organism evidence="2">
    <name type="scientific">Picea sitchensis</name>
    <name type="common">Sitka spruce</name>
    <name type="synonym">Pinus sitchensis</name>
    <dbReference type="NCBI Taxonomy" id="3332"/>
    <lineage>
        <taxon>Eukaryota</taxon>
        <taxon>Viridiplantae</taxon>
        <taxon>Streptophyta</taxon>
        <taxon>Embryophyta</taxon>
        <taxon>Tracheophyta</taxon>
        <taxon>Spermatophyta</taxon>
        <taxon>Pinopsida</taxon>
        <taxon>Pinidae</taxon>
        <taxon>Conifers I</taxon>
        <taxon>Pinales</taxon>
        <taxon>Pinaceae</taxon>
        <taxon>Picea</taxon>
    </lineage>
</organism>
<keyword evidence="1" id="KW-0812">Transmembrane</keyword>
<sequence length="428" mass="48192">MGTKCSCSCFGSAMDAEASKVISKSESVWPRFNRRLKQKSKNQSSEPAAFLNYAVEISPAYLISGESKELVRIVSISRDGEFVPVILSPVEKAISDERQPTKKKKQLLFDAAKIKVKSRDAKNFVKSPKSEVCIEKEDRKKSDRRSWVRVAKAFRVLKSPAFHGNGPKVSQNPIRKSHAKVTETPVIEQPKAQEIRQKKEVADSIPGPIEHLSKSSRNSAAVDCKNSKLWKFINFHRKVSFQASKRQGIKSATLSVPGMNSTTPNFQPKKINMSAERKGTSTGDATSEGEGYSMAINLSILIIIMACLVVFSNRLLAIVCTFLWWYLLPSLLEKNRLSAGGVNSGRSDVKPMRERKFKERPCDFNGATELFEYRRKDCRQRGFCRGVARPLQFLRNNLVPRFRMYKLVMSNRVSVSLNIARRISHVGV</sequence>
<evidence type="ECO:0000256" key="1">
    <source>
        <dbReference type="SAM" id="Phobius"/>
    </source>
</evidence>
<proteinExistence type="evidence at transcript level"/>
<reference evidence="2" key="1">
    <citation type="journal article" date="2008" name="BMC Genomics">
        <title>A conifer genomics resource of 200,000 spruce (Picea spp.) ESTs and 6,464 high-quality, sequence-finished full-length cDNAs for Sitka spruce (Picea sitchensis).</title>
        <authorList>
            <person name="Ralph S.G."/>
            <person name="Chun H.J."/>
            <person name="Kolosova N."/>
            <person name="Cooper D."/>
            <person name="Oddy C."/>
            <person name="Ritland C.E."/>
            <person name="Kirkpatrick R."/>
            <person name="Moore R."/>
            <person name="Barber S."/>
            <person name="Holt R.A."/>
            <person name="Jones S.J."/>
            <person name="Marra M.A."/>
            <person name="Douglas C.J."/>
            <person name="Ritland K."/>
            <person name="Bohlmann J."/>
        </authorList>
    </citation>
    <scope>NUCLEOTIDE SEQUENCE</scope>
    <source>
        <tissue evidence="2">Green portion of the leader tissue</tissue>
    </source>
</reference>
<accession>A9NX95</accession>
<name>A9NX95_PICSI</name>